<proteinExistence type="predicted"/>
<dbReference type="GeneID" id="87809283"/>
<dbReference type="Proteomes" id="UP000827549">
    <property type="component" value="Chromosome 4"/>
</dbReference>
<dbReference type="RefSeq" id="XP_062628605.1">
    <property type="nucleotide sequence ID" value="XM_062772621.1"/>
</dbReference>
<accession>A0AAF1BRS7</accession>
<sequence>MSKTVNGVAAPLRSGLTYGTAAPSTFHLIAYRHVHGSSWFAGFVQHPSLLRDAAPRWDSTRREWIHSVWAFVVPDGAPFSASLEALERADGDVVAVTQAEWTRLSQREEYVFWPAYRFKLQRGSDPASALAYAHRVVRHTPDEVVWRAVEHGQGVHPAEWAGFEARTEDAPPPPPPIVVVSAATPTRAEARRGWRMVA</sequence>
<dbReference type="AlphaFoldDB" id="A0AAF1BRS7"/>
<evidence type="ECO:0000313" key="1">
    <source>
        <dbReference type="EMBL" id="WOO82573.1"/>
    </source>
</evidence>
<evidence type="ECO:0000313" key="2">
    <source>
        <dbReference type="Proteomes" id="UP000827549"/>
    </source>
</evidence>
<keyword evidence="2" id="KW-1185">Reference proteome</keyword>
<reference evidence="1" key="1">
    <citation type="submission" date="2023-10" db="EMBL/GenBank/DDBJ databases">
        <authorList>
            <person name="Noh H."/>
        </authorList>
    </citation>
    <scope>NUCLEOTIDE SEQUENCE</scope>
    <source>
        <strain evidence="1">DUCC4014</strain>
    </source>
</reference>
<protein>
    <submittedName>
        <fullName evidence="1">Uncharacterized protein</fullName>
    </submittedName>
</protein>
<name>A0AAF1BRS7_9TREE</name>
<gene>
    <name evidence="1" type="ORF">LOC62_04G006056</name>
</gene>
<organism evidence="1 2">
    <name type="scientific">Vanrija pseudolonga</name>
    <dbReference type="NCBI Taxonomy" id="143232"/>
    <lineage>
        <taxon>Eukaryota</taxon>
        <taxon>Fungi</taxon>
        <taxon>Dikarya</taxon>
        <taxon>Basidiomycota</taxon>
        <taxon>Agaricomycotina</taxon>
        <taxon>Tremellomycetes</taxon>
        <taxon>Trichosporonales</taxon>
        <taxon>Trichosporonaceae</taxon>
        <taxon>Vanrija</taxon>
    </lineage>
</organism>
<dbReference type="EMBL" id="CP086717">
    <property type="protein sequence ID" value="WOO82573.1"/>
    <property type="molecule type" value="Genomic_DNA"/>
</dbReference>